<organism evidence="1">
    <name type="scientific">marine sediment metagenome</name>
    <dbReference type="NCBI Taxonomy" id="412755"/>
    <lineage>
        <taxon>unclassified sequences</taxon>
        <taxon>metagenomes</taxon>
        <taxon>ecological metagenomes</taxon>
    </lineage>
</organism>
<name>X1FRC0_9ZZZZ</name>
<dbReference type="EMBL" id="BART01041117">
    <property type="protein sequence ID" value="GAH23313.1"/>
    <property type="molecule type" value="Genomic_DNA"/>
</dbReference>
<comment type="caution">
    <text evidence="1">The sequence shown here is derived from an EMBL/GenBank/DDBJ whole genome shotgun (WGS) entry which is preliminary data.</text>
</comment>
<gene>
    <name evidence="1" type="ORF">S01H4_66409</name>
</gene>
<accession>X1FRC0</accession>
<dbReference type="AlphaFoldDB" id="X1FRC0"/>
<evidence type="ECO:0000313" key="1">
    <source>
        <dbReference type="EMBL" id="GAH23313.1"/>
    </source>
</evidence>
<feature type="non-terminal residue" evidence="1">
    <location>
        <position position="32"/>
    </location>
</feature>
<protein>
    <submittedName>
        <fullName evidence="1">Uncharacterized protein</fullName>
    </submittedName>
</protein>
<reference evidence="1" key="1">
    <citation type="journal article" date="2014" name="Front. Microbiol.">
        <title>High frequency of phylogenetically diverse reductive dehalogenase-homologous genes in deep subseafloor sedimentary metagenomes.</title>
        <authorList>
            <person name="Kawai M."/>
            <person name="Futagami T."/>
            <person name="Toyoda A."/>
            <person name="Takaki Y."/>
            <person name="Nishi S."/>
            <person name="Hori S."/>
            <person name="Arai W."/>
            <person name="Tsubouchi T."/>
            <person name="Morono Y."/>
            <person name="Uchiyama I."/>
            <person name="Ito T."/>
            <person name="Fujiyama A."/>
            <person name="Inagaki F."/>
            <person name="Takami H."/>
        </authorList>
    </citation>
    <scope>NUCLEOTIDE SEQUENCE</scope>
    <source>
        <strain evidence="1">Expedition CK06-06</strain>
    </source>
</reference>
<proteinExistence type="predicted"/>
<sequence length="32" mass="3716">MKWTTEFVTGGAFHSKMEANKVNSKKLRSEWS</sequence>